<dbReference type="InterPro" id="IPR007339">
    <property type="entry name" value="RclC-like"/>
</dbReference>
<dbReference type="EMBL" id="MBTF01000012">
    <property type="protein sequence ID" value="OOQ59593.1"/>
    <property type="molecule type" value="Genomic_DNA"/>
</dbReference>
<dbReference type="Pfam" id="PF04224">
    <property type="entry name" value="DUF417"/>
    <property type="match status" value="1"/>
</dbReference>
<protein>
    <recommendedName>
        <fullName evidence="4">DUF417 domain-containing protein</fullName>
    </recommendedName>
</protein>
<keyword evidence="1" id="KW-0472">Membrane</keyword>
<keyword evidence="3" id="KW-1185">Reference proteome</keyword>
<gene>
    <name evidence="2" type="ORF">BC343_05355</name>
</gene>
<dbReference type="InterPro" id="IPR016865">
    <property type="entry name" value="RclC"/>
</dbReference>
<dbReference type="STRING" id="1792845.BC343_05355"/>
<evidence type="ECO:0000313" key="3">
    <source>
        <dbReference type="Proteomes" id="UP000189739"/>
    </source>
</evidence>
<feature type="transmembrane region" description="Helical" evidence="1">
    <location>
        <begin position="6"/>
        <end position="25"/>
    </location>
</feature>
<dbReference type="GO" id="GO:0005886">
    <property type="term" value="C:plasma membrane"/>
    <property type="evidence" value="ECO:0007669"/>
    <property type="project" value="TreeGrafter"/>
</dbReference>
<comment type="caution">
    <text evidence="2">The sequence shown here is derived from an EMBL/GenBank/DDBJ whole genome shotgun (WGS) entry which is preliminary data.</text>
</comment>
<dbReference type="OrthoDB" id="1118972at2"/>
<proteinExistence type="predicted"/>
<reference evidence="2 3" key="1">
    <citation type="submission" date="2016-07" db="EMBL/GenBank/DDBJ databases">
        <title>Genomic analysis of zinc-resistant bacterium Mucilaginibacter pedocola TBZ30.</title>
        <authorList>
            <person name="Huang J."/>
            <person name="Tang J."/>
        </authorList>
    </citation>
    <scope>NUCLEOTIDE SEQUENCE [LARGE SCALE GENOMIC DNA]</scope>
    <source>
        <strain evidence="2 3">TBZ30</strain>
    </source>
</reference>
<organism evidence="2 3">
    <name type="scientific">Mucilaginibacter pedocola</name>
    <dbReference type="NCBI Taxonomy" id="1792845"/>
    <lineage>
        <taxon>Bacteria</taxon>
        <taxon>Pseudomonadati</taxon>
        <taxon>Bacteroidota</taxon>
        <taxon>Sphingobacteriia</taxon>
        <taxon>Sphingobacteriales</taxon>
        <taxon>Sphingobacteriaceae</taxon>
        <taxon>Mucilaginibacter</taxon>
    </lineage>
</organism>
<keyword evidence="1" id="KW-1133">Transmembrane helix</keyword>
<dbReference type="PANTHER" id="PTHR40106">
    <property type="entry name" value="INNER MEMBRANE PROTEIN RCLC"/>
    <property type="match status" value="1"/>
</dbReference>
<evidence type="ECO:0008006" key="4">
    <source>
        <dbReference type="Google" id="ProtNLM"/>
    </source>
</evidence>
<sequence length="141" mass="15358">MNFSKTGYTLGVAATALILIWIGIFKFTPTEAAGIMPLVQHSFFMSWLYNIGSTQGVSNFIGTFEIITGLLLIASFWNRKAGLIGGYLTLVIFLTTISFLFTTPGVWKVVDGVPTTDFFIVKDLAYLAIGFLIIGKNTSGN</sequence>
<dbReference type="Proteomes" id="UP000189739">
    <property type="component" value="Unassembled WGS sequence"/>
</dbReference>
<dbReference type="PIRSF" id="PIRSF028065">
    <property type="entry name" value="UCP028065"/>
    <property type="match status" value="1"/>
</dbReference>
<feature type="transmembrane region" description="Helical" evidence="1">
    <location>
        <begin position="57"/>
        <end position="77"/>
    </location>
</feature>
<dbReference type="GO" id="GO:1901530">
    <property type="term" value="P:response to hypochlorite"/>
    <property type="evidence" value="ECO:0007669"/>
    <property type="project" value="TreeGrafter"/>
</dbReference>
<dbReference type="PANTHER" id="PTHR40106:SF1">
    <property type="entry name" value="INNER MEMBRANE PROTEIN RCLC"/>
    <property type="match status" value="1"/>
</dbReference>
<name>A0A1S9PF44_9SPHI</name>
<dbReference type="AlphaFoldDB" id="A0A1S9PF44"/>
<evidence type="ECO:0000313" key="2">
    <source>
        <dbReference type="EMBL" id="OOQ59593.1"/>
    </source>
</evidence>
<feature type="transmembrane region" description="Helical" evidence="1">
    <location>
        <begin position="119"/>
        <end position="135"/>
    </location>
</feature>
<evidence type="ECO:0000256" key="1">
    <source>
        <dbReference type="SAM" id="Phobius"/>
    </source>
</evidence>
<accession>A0A1S9PF44</accession>
<feature type="transmembrane region" description="Helical" evidence="1">
    <location>
        <begin position="84"/>
        <end position="107"/>
    </location>
</feature>
<dbReference type="RefSeq" id="WP_078348341.1">
    <property type="nucleotide sequence ID" value="NZ_MBTF01000012.1"/>
</dbReference>
<keyword evidence="1" id="KW-0812">Transmembrane</keyword>